<gene>
    <name evidence="2" type="ORF">CWE08_10815</name>
</gene>
<organism evidence="2 3">
    <name type="scientific">Aliidiomarina iranensis</name>
    <dbReference type="NCBI Taxonomy" id="1434071"/>
    <lineage>
        <taxon>Bacteria</taxon>
        <taxon>Pseudomonadati</taxon>
        <taxon>Pseudomonadota</taxon>
        <taxon>Gammaproteobacteria</taxon>
        <taxon>Alteromonadales</taxon>
        <taxon>Idiomarinaceae</taxon>
        <taxon>Aliidiomarina</taxon>
    </lineage>
</organism>
<dbReference type="Pfam" id="PF11454">
    <property type="entry name" value="DUF3016"/>
    <property type="match status" value="1"/>
</dbReference>
<evidence type="ECO:0000313" key="2">
    <source>
        <dbReference type="EMBL" id="RUO19038.1"/>
    </source>
</evidence>
<dbReference type="EMBL" id="PIPJ01000009">
    <property type="protein sequence ID" value="RUO19038.1"/>
    <property type="molecule type" value="Genomic_DNA"/>
</dbReference>
<reference evidence="3" key="1">
    <citation type="journal article" date="2018" name="Front. Microbiol.">
        <title>Genome-Based Analysis Reveals the Taxonomy and Diversity of the Family Idiomarinaceae.</title>
        <authorList>
            <person name="Liu Y."/>
            <person name="Lai Q."/>
            <person name="Shao Z."/>
        </authorList>
    </citation>
    <scope>NUCLEOTIDE SEQUENCE [LARGE SCALE GENOMIC DNA]</scope>
    <source>
        <strain evidence="3">GBPy7</strain>
    </source>
</reference>
<proteinExistence type="predicted"/>
<sequence length="171" mass="19550">MLRIVSIAMVVGLIMPSQVLAADVEVLWQEPDKYRDIQSTQIGQNEYKDRVMEAFNKKFYELAQQLPEDQLLQITVTDVDLAGRIVLQDFGAGVQNVRIIEGLDYPGMALSYKLFDGDGNVLKEGENRLKGHDLPGQGISTPQRRRGTNIIEYETPMVERWFRNTFEREDS</sequence>
<dbReference type="Proteomes" id="UP000288395">
    <property type="component" value="Unassembled WGS sequence"/>
</dbReference>
<feature type="chain" id="PRO_5019517995" evidence="1">
    <location>
        <begin position="22"/>
        <end position="171"/>
    </location>
</feature>
<dbReference type="InterPro" id="IPR021557">
    <property type="entry name" value="DUF3016"/>
</dbReference>
<name>A0A432VRV2_9GAMM</name>
<evidence type="ECO:0000313" key="3">
    <source>
        <dbReference type="Proteomes" id="UP000288395"/>
    </source>
</evidence>
<keyword evidence="1" id="KW-0732">Signal</keyword>
<dbReference type="RefSeq" id="WP_126768157.1">
    <property type="nucleotide sequence ID" value="NZ_PIPJ01000009.1"/>
</dbReference>
<keyword evidence="3" id="KW-1185">Reference proteome</keyword>
<dbReference type="OrthoDB" id="195620at2"/>
<feature type="signal peptide" evidence="1">
    <location>
        <begin position="1"/>
        <end position="21"/>
    </location>
</feature>
<protein>
    <submittedName>
        <fullName evidence="2">DUF3016 domain-containing protein</fullName>
    </submittedName>
</protein>
<accession>A0A432VRV2</accession>
<evidence type="ECO:0000256" key="1">
    <source>
        <dbReference type="SAM" id="SignalP"/>
    </source>
</evidence>
<comment type="caution">
    <text evidence="2">The sequence shown here is derived from an EMBL/GenBank/DDBJ whole genome shotgun (WGS) entry which is preliminary data.</text>
</comment>
<dbReference type="AlphaFoldDB" id="A0A432VRV2"/>